<keyword evidence="5" id="KW-1185">Reference proteome</keyword>
<reference evidence="4 5" key="1">
    <citation type="journal article" date="2018" name="Science">
        <title>The opium poppy genome and morphinan production.</title>
        <authorList>
            <person name="Guo L."/>
            <person name="Winzer T."/>
            <person name="Yang X."/>
            <person name="Li Y."/>
            <person name="Ning Z."/>
            <person name="He Z."/>
            <person name="Teodor R."/>
            <person name="Lu Y."/>
            <person name="Bowser T.A."/>
            <person name="Graham I.A."/>
            <person name="Ye K."/>
        </authorList>
    </citation>
    <scope>NUCLEOTIDE SEQUENCE [LARGE SCALE GENOMIC DNA]</scope>
    <source>
        <strain evidence="5">cv. HN1</strain>
        <tissue evidence="4">Leaves</tissue>
    </source>
</reference>
<dbReference type="Pfam" id="PF25575">
    <property type="entry name" value="TPR_BSK1_C"/>
    <property type="match status" value="1"/>
</dbReference>
<accession>A0A4Y7J4Q1</accession>
<dbReference type="Proteomes" id="UP000316621">
    <property type="component" value="Chromosome 3"/>
</dbReference>
<dbReference type="Gramene" id="RZC55426">
    <property type="protein sequence ID" value="RZC55426"/>
    <property type="gene ID" value="C5167_014279"/>
</dbReference>
<dbReference type="Pfam" id="PF12796">
    <property type="entry name" value="Ank_2"/>
    <property type="match status" value="1"/>
</dbReference>
<feature type="domain" description="Serine/threonine-protein kinase BSK1-like TPR repeats" evidence="3">
    <location>
        <begin position="324"/>
        <end position="403"/>
    </location>
</feature>
<dbReference type="EMBL" id="CM010717">
    <property type="protein sequence ID" value="RZC55426.1"/>
    <property type="molecule type" value="Genomic_DNA"/>
</dbReference>
<dbReference type="STRING" id="3469.A0A4Y7J4Q1"/>
<dbReference type="PROSITE" id="PS50088">
    <property type="entry name" value="ANK_REPEAT"/>
    <property type="match status" value="2"/>
</dbReference>
<proteinExistence type="predicted"/>
<feature type="repeat" description="TPR" evidence="2">
    <location>
        <begin position="399"/>
        <end position="432"/>
    </location>
</feature>
<dbReference type="InterPro" id="IPR051616">
    <property type="entry name" value="Cul2-RING_E3_ligase_SR"/>
</dbReference>
<dbReference type="InterPro" id="IPR036770">
    <property type="entry name" value="Ankyrin_rpt-contain_sf"/>
</dbReference>
<keyword evidence="2" id="KW-0802">TPR repeat</keyword>
<dbReference type="PROSITE" id="PS50297">
    <property type="entry name" value="ANK_REP_REGION"/>
    <property type="match status" value="2"/>
</dbReference>
<dbReference type="OrthoDB" id="412869at2759"/>
<dbReference type="Gene3D" id="1.25.40.20">
    <property type="entry name" value="Ankyrin repeat-containing domain"/>
    <property type="match status" value="1"/>
</dbReference>
<evidence type="ECO:0000256" key="2">
    <source>
        <dbReference type="PROSITE-ProRule" id="PRU00339"/>
    </source>
</evidence>
<dbReference type="PRINTS" id="PR01415">
    <property type="entry name" value="ANKYRIN"/>
</dbReference>
<dbReference type="Gene3D" id="1.25.40.10">
    <property type="entry name" value="Tetratricopeptide repeat domain"/>
    <property type="match status" value="1"/>
</dbReference>
<sequence>MNPRQRTQLLSAAYDGKLEQLKRFASELDEVTGDGISTILGNTKDGNGRRAIHHAASGGKLDVLKYLIEEIKLDVDVKDGRVSTSLSCDTLCVDVAAVEYLLQMGANPEIRNERNMNSLHHAAMQGHKDITPLLLSKGINVDDTDDFGSALRYAAGGDKHDTLKVLLDHGANPNLVFHETFTPLQASIEGLSSRCAEQLLKAGADPNGGPDGVRALLLAAEVGATTEIIEEMVDAGAADPKFKNLNFLTGATQIVKLLVEAGADPNVTNSRGLKPVEIAAANGNRRGVEILFPVTSPMPSYIDWSINGIMKRVNSEKFQKKLMTSKAKQHFLEAKSKGTSAFERKEYWLAVYWYTEALNIKSGDAAVLSNRSLCYVCLNKGDLAFEDARQCTLERPDWPKAFYRAGEALKLLNRLDDAADAFFNGLKLDPKNKELEDAFREVTLDRLKAMNVPL</sequence>
<dbReference type="PROSITE" id="PS50005">
    <property type="entry name" value="TPR"/>
    <property type="match status" value="1"/>
</dbReference>
<dbReference type="PANTHER" id="PTHR46224:SF67">
    <property type="entry name" value="HSP70-HSP90 ORGANIZING PROTEIN 3-LIKE"/>
    <property type="match status" value="1"/>
</dbReference>
<dbReference type="OMA" id="IRNERNM"/>
<dbReference type="InterPro" id="IPR058209">
    <property type="entry name" value="TPR_BSK1_C"/>
</dbReference>
<name>A0A4Y7J4Q1_PAPSO</name>
<evidence type="ECO:0000313" key="4">
    <source>
        <dbReference type="EMBL" id="RZC55426.1"/>
    </source>
</evidence>
<feature type="repeat" description="ANK" evidence="1">
    <location>
        <begin position="114"/>
        <end position="146"/>
    </location>
</feature>
<evidence type="ECO:0000256" key="1">
    <source>
        <dbReference type="PROSITE-ProRule" id="PRU00023"/>
    </source>
</evidence>
<dbReference type="InterPro" id="IPR019734">
    <property type="entry name" value="TPR_rpt"/>
</dbReference>
<dbReference type="Pfam" id="PF13637">
    <property type="entry name" value="Ank_4"/>
    <property type="match status" value="1"/>
</dbReference>
<dbReference type="SMART" id="SM00248">
    <property type="entry name" value="ANK"/>
    <property type="match status" value="7"/>
</dbReference>
<evidence type="ECO:0000313" key="5">
    <source>
        <dbReference type="Proteomes" id="UP000316621"/>
    </source>
</evidence>
<dbReference type="AlphaFoldDB" id="A0A4Y7J4Q1"/>
<organism evidence="4 5">
    <name type="scientific">Papaver somniferum</name>
    <name type="common">Opium poppy</name>
    <dbReference type="NCBI Taxonomy" id="3469"/>
    <lineage>
        <taxon>Eukaryota</taxon>
        <taxon>Viridiplantae</taxon>
        <taxon>Streptophyta</taxon>
        <taxon>Embryophyta</taxon>
        <taxon>Tracheophyta</taxon>
        <taxon>Spermatophyta</taxon>
        <taxon>Magnoliopsida</taxon>
        <taxon>Ranunculales</taxon>
        <taxon>Papaveraceae</taxon>
        <taxon>Papaveroideae</taxon>
        <taxon>Papaver</taxon>
    </lineage>
</organism>
<dbReference type="InterPro" id="IPR011990">
    <property type="entry name" value="TPR-like_helical_dom_sf"/>
</dbReference>
<evidence type="ECO:0000259" key="3">
    <source>
        <dbReference type="Pfam" id="PF25575"/>
    </source>
</evidence>
<keyword evidence="1" id="KW-0040">ANK repeat</keyword>
<dbReference type="SUPFAM" id="SSF48403">
    <property type="entry name" value="Ankyrin repeat"/>
    <property type="match status" value="1"/>
</dbReference>
<dbReference type="SUPFAM" id="SSF48452">
    <property type="entry name" value="TPR-like"/>
    <property type="match status" value="1"/>
</dbReference>
<dbReference type="SMART" id="SM00028">
    <property type="entry name" value="TPR"/>
    <property type="match status" value="3"/>
</dbReference>
<dbReference type="InterPro" id="IPR002110">
    <property type="entry name" value="Ankyrin_rpt"/>
</dbReference>
<gene>
    <name evidence="4" type="ORF">C5167_014279</name>
</gene>
<feature type="repeat" description="ANK" evidence="1">
    <location>
        <begin position="47"/>
        <end position="69"/>
    </location>
</feature>
<dbReference type="PANTHER" id="PTHR46224">
    <property type="entry name" value="ANKYRIN REPEAT FAMILY PROTEIN"/>
    <property type="match status" value="1"/>
</dbReference>
<protein>
    <recommendedName>
        <fullName evidence="3">Serine/threonine-protein kinase BSK1-like TPR repeats domain-containing protein</fullName>
    </recommendedName>
</protein>